<dbReference type="STRING" id="79923.A0A3R7C5A3"/>
<sequence>MSTSNVEQTDTKSSPLYLTSDGLTFSRSQQCSPVEQQASKDKPEKLSWFPCFHFKTHNKNRPKNLARKSHFAKKQEETKLNPGDGYPSSDAPGGEVTSGRISPVSMVTTSNVSKATTQSTFALNIREVCNGFLGLFSLVSKGRVTSSTLITKSIPDKKTLFPMEARNTARILATQEQSSLPFVTGFDCPDKFLACFEPSMLNSISMPSNLSETSRQTPANSSLHLSTLPAKHPVNSSSTKLPSSADVGSQFGTTQSKMAYRVSESSDATDQQYVCHTVNSNRGSSRTESSNQCRLDATCLNAFNPHFTSANATDTGVIYHGISQCVAEIFPSRPTLEVGDKTGFTDLEESTKKATISTNIDSSNQRNPGKPRIPNQTLPATSGLNKQQVSLDATKLIKPNQCHRGKFYRIPNHQKQTPVTEYVSHCKSNSLPDRIKNSVKSVKGSMDTSKERYSVLDQLLQSFQHNLSVTELQTELPLANLSDWMESVLSDSEDADLNSTADSSLLTDAIIALAEQSDSIKDCTPHRMDREQNVAFNEKRELSTGLYGGLGDSMRQDSQFTIDGCWYPESHWNYPLMAAHGFPTQFWPALTYPPALNMEDLQNFYTPARYPSQMACHSYPQVVLRPDFYPWLMAQSRAYTNFVKNQSNYYDKCSRRSNYLRKHQRKLRHGRQRTRLR</sequence>
<feature type="compositionally biased region" description="Polar residues" evidence="1">
    <location>
        <begin position="374"/>
        <end position="385"/>
    </location>
</feature>
<proteinExistence type="predicted"/>
<feature type="compositionally biased region" description="Polar residues" evidence="1">
    <location>
        <begin position="353"/>
        <end position="367"/>
    </location>
</feature>
<feature type="region of interest" description="Disordered" evidence="1">
    <location>
        <begin position="1"/>
        <end position="20"/>
    </location>
</feature>
<dbReference type="OrthoDB" id="6250728at2759"/>
<name>A0A3R7C5A3_CLOSI</name>
<evidence type="ECO:0000313" key="2">
    <source>
        <dbReference type="EMBL" id="KAG5441025.1"/>
    </source>
</evidence>
<feature type="region of interest" description="Disordered" evidence="1">
    <location>
        <begin position="62"/>
        <end position="101"/>
    </location>
</feature>
<reference evidence="2 3" key="1">
    <citation type="journal article" date="2018" name="Biotechnol. Adv.">
        <title>Improved genomic resources and new bioinformatic workflow for the carcinogenic parasite Clonorchis sinensis: Biotechnological implications.</title>
        <authorList>
            <person name="Wang D."/>
            <person name="Korhonen P.K."/>
            <person name="Gasser R.B."/>
            <person name="Young N.D."/>
        </authorList>
    </citation>
    <scope>NUCLEOTIDE SEQUENCE [LARGE SCALE GENOMIC DNA]</scope>
    <source>
        <strain evidence="2">Cs-k2</strain>
    </source>
</reference>
<organism evidence="2 3">
    <name type="scientific">Clonorchis sinensis</name>
    <name type="common">Chinese liver fluke</name>
    <dbReference type="NCBI Taxonomy" id="79923"/>
    <lineage>
        <taxon>Eukaryota</taxon>
        <taxon>Metazoa</taxon>
        <taxon>Spiralia</taxon>
        <taxon>Lophotrochozoa</taxon>
        <taxon>Platyhelminthes</taxon>
        <taxon>Trematoda</taxon>
        <taxon>Digenea</taxon>
        <taxon>Opisthorchiida</taxon>
        <taxon>Opisthorchiata</taxon>
        <taxon>Opisthorchiidae</taxon>
        <taxon>Clonorchis</taxon>
    </lineage>
</organism>
<gene>
    <name evidence="2" type="ORF">CSKR_101253</name>
</gene>
<comment type="caution">
    <text evidence="2">The sequence shown here is derived from an EMBL/GenBank/DDBJ whole genome shotgun (WGS) entry which is preliminary data.</text>
</comment>
<reference evidence="2 3" key="2">
    <citation type="journal article" date="2021" name="Genomics">
        <title>High-quality reference genome for Clonorchis sinensis.</title>
        <authorList>
            <person name="Young N.D."/>
            <person name="Stroehlein A.J."/>
            <person name="Kinkar L."/>
            <person name="Wang T."/>
            <person name="Sohn W.M."/>
            <person name="Chang B.C.H."/>
            <person name="Kaur P."/>
            <person name="Weisz D."/>
            <person name="Dudchenko O."/>
            <person name="Aiden E.L."/>
            <person name="Korhonen P.K."/>
            <person name="Gasser R.B."/>
        </authorList>
    </citation>
    <scope>NUCLEOTIDE SEQUENCE [LARGE SCALE GENOMIC DNA]</scope>
    <source>
        <strain evidence="2">Cs-k2</strain>
    </source>
</reference>
<feature type="region of interest" description="Disordered" evidence="1">
    <location>
        <begin position="207"/>
        <end position="248"/>
    </location>
</feature>
<feature type="compositionally biased region" description="Polar residues" evidence="1">
    <location>
        <begin position="234"/>
        <end position="248"/>
    </location>
</feature>
<evidence type="ECO:0000256" key="1">
    <source>
        <dbReference type="SAM" id="MobiDB-lite"/>
    </source>
</evidence>
<feature type="region of interest" description="Disordered" evidence="1">
    <location>
        <begin position="349"/>
        <end position="385"/>
    </location>
</feature>
<protein>
    <submittedName>
        <fullName evidence="2">Uncharacterized protein</fullName>
    </submittedName>
</protein>
<dbReference type="InParanoid" id="A0A3R7C5A3"/>
<feature type="compositionally biased region" description="Basic residues" evidence="1">
    <location>
        <begin position="62"/>
        <end position="72"/>
    </location>
</feature>
<feature type="compositionally biased region" description="Polar residues" evidence="1">
    <location>
        <begin position="207"/>
        <end position="225"/>
    </location>
</feature>
<dbReference type="Proteomes" id="UP000286415">
    <property type="component" value="Unassembled WGS sequence"/>
</dbReference>
<evidence type="ECO:0000313" key="3">
    <source>
        <dbReference type="Proteomes" id="UP000286415"/>
    </source>
</evidence>
<accession>A0A3R7C5A3</accession>
<dbReference type="EMBL" id="NIRI02000077">
    <property type="protein sequence ID" value="KAG5441025.1"/>
    <property type="molecule type" value="Genomic_DNA"/>
</dbReference>
<dbReference type="AlphaFoldDB" id="A0A3R7C5A3"/>
<keyword evidence="3" id="KW-1185">Reference proteome</keyword>